<dbReference type="Proteomes" id="UP001157017">
    <property type="component" value="Unassembled WGS sequence"/>
</dbReference>
<name>A0ABQ6JHV5_9ACTN</name>
<reference evidence="3" key="1">
    <citation type="journal article" date="2019" name="Int. J. Syst. Evol. Microbiol.">
        <title>The Global Catalogue of Microorganisms (GCM) 10K type strain sequencing project: providing services to taxonomists for standard genome sequencing and annotation.</title>
        <authorList>
            <consortium name="The Broad Institute Genomics Platform"/>
            <consortium name="The Broad Institute Genome Sequencing Center for Infectious Disease"/>
            <person name="Wu L."/>
            <person name="Ma J."/>
        </authorList>
    </citation>
    <scope>NUCLEOTIDE SEQUENCE [LARGE SCALE GENOMIC DNA]</scope>
    <source>
        <strain evidence="3">NBRC 108730</strain>
    </source>
</reference>
<evidence type="ECO:0000256" key="1">
    <source>
        <dbReference type="SAM" id="MobiDB-lite"/>
    </source>
</evidence>
<feature type="region of interest" description="Disordered" evidence="1">
    <location>
        <begin position="106"/>
        <end position="158"/>
    </location>
</feature>
<protein>
    <recommendedName>
        <fullName evidence="4">Metal-dependent hydrolase</fullName>
    </recommendedName>
</protein>
<feature type="compositionally biased region" description="Low complexity" evidence="1">
    <location>
        <begin position="118"/>
        <end position="158"/>
    </location>
</feature>
<proteinExistence type="predicted"/>
<gene>
    <name evidence="2" type="ORF">GCM10025868_30380</name>
</gene>
<keyword evidence="3" id="KW-1185">Reference proteome</keyword>
<accession>A0ABQ6JHV5</accession>
<evidence type="ECO:0008006" key="4">
    <source>
        <dbReference type="Google" id="ProtNLM"/>
    </source>
</evidence>
<dbReference type="PANTHER" id="PTHR39456">
    <property type="entry name" value="METAL-DEPENDENT HYDROLASE"/>
    <property type="match status" value="1"/>
</dbReference>
<dbReference type="EMBL" id="BSUZ01000001">
    <property type="protein sequence ID" value="GMA87788.1"/>
    <property type="molecule type" value="Genomic_DNA"/>
</dbReference>
<dbReference type="Pfam" id="PF10118">
    <property type="entry name" value="Metal_hydrol"/>
    <property type="match status" value="1"/>
</dbReference>
<evidence type="ECO:0000313" key="2">
    <source>
        <dbReference type="EMBL" id="GMA87788.1"/>
    </source>
</evidence>
<organism evidence="2 3">
    <name type="scientific">Angustibacter aerolatus</name>
    <dbReference type="NCBI Taxonomy" id="1162965"/>
    <lineage>
        <taxon>Bacteria</taxon>
        <taxon>Bacillati</taxon>
        <taxon>Actinomycetota</taxon>
        <taxon>Actinomycetes</taxon>
        <taxon>Kineosporiales</taxon>
        <taxon>Kineosporiaceae</taxon>
    </lineage>
</organism>
<comment type="caution">
    <text evidence="2">The sequence shown here is derived from an EMBL/GenBank/DDBJ whole genome shotgun (WGS) entry which is preliminary data.</text>
</comment>
<evidence type="ECO:0000313" key="3">
    <source>
        <dbReference type="Proteomes" id="UP001157017"/>
    </source>
</evidence>
<dbReference type="PANTHER" id="PTHR39456:SF1">
    <property type="entry name" value="METAL-DEPENDENT HYDROLASE"/>
    <property type="match status" value="1"/>
</dbReference>
<dbReference type="InterPro" id="IPR016516">
    <property type="entry name" value="UCP07580"/>
</dbReference>
<sequence length="158" mass="17388">MTDHAIDPSDALDDLVLRPRDVRFDWTTLPMHWVPGDPVATHVWNVLHLLLPEGERWFVRTFHEALPLVRDEALREDVLGFVAQESVHADAHGEVLEHLRAHGLDPSPFVAETEQPVPRGAGPEAGADRAAAARAAWSSGWRSWPPSSTSPRSSATGC</sequence>